<feature type="domain" description="Sulfatase N-terminal" evidence="5">
    <location>
        <begin position="43"/>
        <end position="374"/>
    </location>
</feature>
<evidence type="ECO:0000256" key="4">
    <source>
        <dbReference type="ARBA" id="ARBA00022837"/>
    </source>
</evidence>
<reference evidence="7" key="1">
    <citation type="submission" date="2023-09" db="EMBL/GenBank/DDBJ databases">
        <authorList>
            <person name="Li S."/>
            <person name="Li X."/>
            <person name="Zhang C."/>
            <person name="Zhao Z."/>
        </authorList>
    </citation>
    <scope>NUCLEOTIDE SEQUENCE [LARGE SCALE GENOMIC DNA]</scope>
    <source>
        <strain evidence="7">SQ345</strain>
    </source>
</reference>
<organism evidence="6 7">
    <name type="scientific">Thalassotalea nanhaiensis</name>
    <dbReference type="NCBI Taxonomy" id="3065648"/>
    <lineage>
        <taxon>Bacteria</taxon>
        <taxon>Pseudomonadati</taxon>
        <taxon>Pseudomonadota</taxon>
        <taxon>Gammaproteobacteria</taxon>
        <taxon>Alteromonadales</taxon>
        <taxon>Colwelliaceae</taxon>
        <taxon>Thalassotalea</taxon>
    </lineage>
</organism>
<evidence type="ECO:0000256" key="2">
    <source>
        <dbReference type="ARBA" id="ARBA00022723"/>
    </source>
</evidence>
<dbReference type="InterPro" id="IPR000917">
    <property type="entry name" value="Sulfatase_N"/>
</dbReference>
<keyword evidence="7" id="KW-1185">Reference proteome</keyword>
<keyword evidence="4" id="KW-0106">Calcium</keyword>
<name>A0ABY9THY0_9GAMM</name>
<evidence type="ECO:0000256" key="1">
    <source>
        <dbReference type="ARBA" id="ARBA00008779"/>
    </source>
</evidence>
<dbReference type="InterPro" id="IPR024607">
    <property type="entry name" value="Sulfatase_CS"/>
</dbReference>
<dbReference type="PANTHER" id="PTHR42693:SF53">
    <property type="entry name" value="ENDO-4-O-SULFATASE"/>
    <property type="match status" value="1"/>
</dbReference>
<keyword evidence="2" id="KW-0479">Metal-binding</keyword>
<evidence type="ECO:0000313" key="7">
    <source>
        <dbReference type="Proteomes" id="UP001248581"/>
    </source>
</evidence>
<evidence type="ECO:0000256" key="3">
    <source>
        <dbReference type="ARBA" id="ARBA00022801"/>
    </source>
</evidence>
<dbReference type="EMBL" id="CP134146">
    <property type="protein sequence ID" value="WNC68214.1"/>
    <property type="molecule type" value="Genomic_DNA"/>
</dbReference>
<accession>A0ABY9THY0</accession>
<dbReference type="Pfam" id="PF00884">
    <property type="entry name" value="Sulfatase"/>
    <property type="match status" value="1"/>
</dbReference>
<sequence length="630" mass="70466">MLKDINKAIGRCGAIIGLLALTACTSEKQDRNSQLATKQEKKPNIIIVMTDDQGYGDLGHNKNPIVQTPVLDQIANQSIRLTDFHVDPTCSPTRAALLSGQYSLRSGVWHTVMGRHMLPTEIKTLPESLQEVGYNTALVGKWHLGDSYPFRPQDQGFEHVLMHGGGGVGQTPDYWGNTQFNDTYFLNGEPKKYNGYATDIWFDEAIDFIDNNANKAKPFFLYLVTNAPHAPFRAPEEYIEPYRQLGLPEELALFYAMITSVDENVGRLQKAMDKNGITDDTIFIFMTDNGSVIAGKSAKLIQGETKALIEKKLGQKITTLNFDMRGAKNSAYEGGHRVPFYLSWPNGGLIEPGSVDGLSAHFDVLPTLLDLIGVSTENLDVDGISLKSALTEGKAIPDRTLTVTTQRVLNPDPNRPFAVMQGKWRYVKADGNKDVFELFNLANDPGQTNNIIDKHPEIAKQMAEQYKQWWQHNTQGGLETNRSIIGSAHENPARLTSMDWLAPNTQQVAHTVGFGNDKWSKRGWLGKEKKYPISPWKVKTAEKGLYKFRVLYHDKPANEVIPKQFAHLTINGKPYVQKVTQGATYVDFELPIDKQDVDIKAWFSNSQTSDENAKGKDKPLAAFFIYAERI</sequence>
<dbReference type="RefSeq" id="WP_348387371.1">
    <property type="nucleotide sequence ID" value="NZ_CP134146.1"/>
</dbReference>
<dbReference type="SUPFAM" id="SSF53649">
    <property type="entry name" value="Alkaline phosphatase-like"/>
    <property type="match status" value="1"/>
</dbReference>
<proteinExistence type="inferred from homology"/>
<evidence type="ECO:0000259" key="5">
    <source>
        <dbReference type="Pfam" id="PF00884"/>
    </source>
</evidence>
<evidence type="ECO:0000313" key="6">
    <source>
        <dbReference type="EMBL" id="WNC68214.1"/>
    </source>
</evidence>
<dbReference type="Gene3D" id="3.40.720.10">
    <property type="entry name" value="Alkaline Phosphatase, subunit A"/>
    <property type="match status" value="1"/>
</dbReference>
<comment type="similarity">
    <text evidence="1">Belongs to the sulfatase family.</text>
</comment>
<dbReference type="InterPro" id="IPR017850">
    <property type="entry name" value="Alkaline_phosphatase_core_sf"/>
</dbReference>
<dbReference type="PROSITE" id="PS00149">
    <property type="entry name" value="SULFATASE_2"/>
    <property type="match status" value="1"/>
</dbReference>
<dbReference type="Gene3D" id="3.30.1120.10">
    <property type="match status" value="1"/>
</dbReference>
<keyword evidence="3" id="KW-0378">Hydrolase</keyword>
<dbReference type="Proteomes" id="UP001248581">
    <property type="component" value="Chromosome"/>
</dbReference>
<dbReference type="PANTHER" id="PTHR42693">
    <property type="entry name" value="ARYLSULFATASE FAMILY MEMBER"/>
    <property type="match status" value="1"/>
</dbReference>
<protein>
    <submittedName>
        <fullName evidence="6">Arylsulfatase</fullName>
    </submittedName>
</protein>
<gene>
    <name evidence="6" type="ORF">RI845_17015</name>
</gene>
<dbReference type="InterPro" id="IPR050738">
    <property type="entry name" value="Sulfatase"/>
</dbReference>
<dbReference type="CDD" id="cd16146">
    <property type="entry name" value="ARS_like"/>
    <property type="match status" value="1"/>
</dbReference>
<dbReference type="PROSITE" id="PS51257">
    <property type="entry name" value="PROKAR_LIPOPROTEIN"/>
    <property type="match status" value="1"/>
</dbReference>